<keyword evidence="1" id="KW-0723">Serine/threonine-protein kinase</keyword>
<accession>A0A9X3XKY5</accession>
<reference evidence="1" key="1">
    <citation type="submission" date="2022-05" db="EMBL/GenBank/DDBJ databases">
        <title>Draft genome sequence of Clostridium tertium strain CP3 isolated from Peru.</title>
        <authorList>
            <person name="Hurtado R."/>
            <person name="Lima L."/>
            <person name="Sousa T."/>
            <person name="Jaiswal A.K."/>
            <person name="Tiwari S."/>
            <person name="Maturrano L."/>
            <person name="Brenig B."/>
            <person name="Azevedo V."/>
        </authorList>
    </citation>
    <scope>NUCLEOTIDE SEQUENCE</scope>
    <source>
        <strain evidence="1">CP3</strain>
    </source>
</reference>
<protein>
    <submittedName>
        <fullName evidence="1">Serine/threonine protein kinase</fullName>
    </submittedName>
</protein>
<dbReference type="SUPFAM" id="SSF56112">
    <property type="entry name" value="Protein kinase-like (PK-like)"/>
    <property type="match status" value="1"/>
</dbReference>
<evidence type="ECO:0000313" key="1">
    <source>
        <dbReference type="EMBL" id="MDC4240221.1"/>
    </source>
</evidence>
<keyword evidence="1" id="KW-0808">Transferase</keyword>
<dbReference type="AlphaFoldDB" id="A0A9X3XKY5"/>
<dbReference type="GeneID" id="93044129"/>
<comment type="caution">
    <text evidence="1">The sequence shown here is derived from an EMBL/GenBank/DDBJ whole genome shotgun (WGS) entry which is preliminary data.</text>
</comment>
<gene>
    <name evidence="1" type="ORF">NE398_08585</name>
</gene>
<dbReference type="GO" id="GO:0004674">
    <property type="term" value="F:protein serine/threonine kinase activity"/>
    <property type="evidence" value="ECO:0007669"/>
    <property type="project" value="UniProtKB-KW"/>
</dbReference>
<dbReference type="EMBL" id="JAMRYU010000008">
    <property type="protein sequence ID" value="MDC4240221.1"/>
    <property type="molecule type" value="Genomic_DNA"/>
</dbReference>
<dbReference type="RefSeq" id="WP_008678512.1">
    <property type="nucleotide sequence ID" value="NZ_BAAACM010000015.1"/>
</dbReference>
<keyword evidence="2" id="KW-1185">Reference proteome</keyword>
<dbReference type="InterPro" id="IPR011009">
    <property type="entry name" value="Kinase-like_dom_sf"/>
</dbReference>
<keyword evidence="1" id="KW-0418">Kinase</keyword>
<name>A0A9X3XKY5_9CLOT</name>
<dbReference type="Proteomes" id="UP001141183">
    <property type="component" value="Unassembled WGS sequence"/>
</dbReference>
<sequence>MNYLLEIQNCKLLGSGAEGSVYLTPEGFALKTFKNAKAAKSEEEILRKTLDSPFFPNPILRVSNILVREYVGGENLFEYISKHGLPYNLSIEIIDLIEDLKRLKFKRINIRNAHIFINSKGKIMVIDPRKPYTKVTPYPKDIIKILVKLHLFDKFLKDVLEYKPDLLPYWTAAYNYLASPRKRRIYRYG</sequence>
<organism evidence="1 2">
    <name type="scientific">Clostridium tertium</name>
    <dbReference type="NCBI Taxonomy" id="1559"/>
    <lineage>
        <taxon>Bacteria</taxon>
        <taxon>Bacillati</taxon>
        <taxon>Bacillota</taxon>
        <taxon>Clostridia</taxon>
        <taxon>Eubacteriales</taxon>
        <taxon>Clostridiaceae</taxon>
        <taxon>Clostridium</taxon>
    </lineage>
</organism>
<evidence type="ECO:0000313" key="2">
    <source>
        <dbReference type="Proteomes" id="UP001141183"/>
    </source>
</evidence>
<proteinExistence type="predicted"/>